<reference evidence="2 3" key="2">
    <citation type="submission" date="2023-04" db="EMBL/GenBank/DDBJ databases">
        <title>Acinetobacter johnsonii isolate AYTCM encoding NDM-1, OXA-58 and PER-1.</title>
        <authorList>
            <person name="Tian C."/>
            <person name="Wang S."/>
            <person name="Fan X."/>
            <person name="Xia D."/>
        </authorList>
    </citation>
    <scope>NUCLEOTIDE SEQUENCE [LARGE SCALE GENOMIC DNA]</scope>
    <source>
        <strain evidence="2 3">AYTCM</strain>
    </source>
</reference>
<protein>
    <submittedName>
        <fullName evidence="2">Uncharacterized protein</fullName>
    </submittedName>
</protein>
<reference evidence="1" key="1">
    <citation type="submission" date="2022-09" db="EMBL/GenBank/DDBJ databases">
        <title>Intensive care unit water sources are persistently colonized with multi-drug resistant bacteria and are the site of extensive horizontal gene transfer of antibiotic resistance genes.</title>
        <authorList>
            <person name="Diorio-Toth L."/>
        </authorList>
    </citation>
    <scope>NUCLEOTIDE SEQUENCE</scope>
    <source>
        <strain evidence="1">GD04065</strain>
    </source>
</reference>
<organism evidence="2 3">
    <name type="scientific">Acinetobacter johnsonii</name>
    <dbReference type="NCBI Taxonomy" id="40214"/>
    <lineage>
        <taxon>Bacteria</taxon>
        <taxon>Pseudomonadati</taxon>
        <taxon>Pseudomonadota</taxon>
        <taxon>Gammaproteobacteria</taxon>
        <taxon>Moraxellales</taxon>
        <taxon>Moraxellaceae</taxon>
        <taxon>Acinetobacter</taxon>
    </lineage>
</organism>
<dbReference type="EMBL" id="CP121776">
    <property type="protein sequence ID" value="WMG16924.1"/>
    <property type="molecule type" value="Genomic_DNA"/>
</dbReference>
<accession>A0AAJ6LC95</accession>
<keyword evidence="3" id="KW-1185">Reference proteome</keyword>
<dbReference type="Proteomes" id="UP001244586">
    <property type="component" value="Chromosome"/>
</dbReference>
<evidence type="ECO:0000313" key="3">
    <source>
        <dbReference type="Proteomes" id="UP001244586"/>
    </source>
</evidence>
<dbReference type="AlphaFoldDB" id="A0AAJ6LC95"/>
<name>A0AAJ6LC95_ACIJO</name>
<sequence>MIDYSPHTKYTAQKIQDKVTRGSYFYCKFIVQTELGKIDIEKIIHKLTERYSLNLTSRQRTYRLKQGLPVADLIVQDILYKDAWLFVLLIKTPNSHRHSKETIGKVTSTTISAYTSKDKIAELEPVIWDKITVGQELTFIRQYYKDNEQFNFILNKPYLCLDFGKCEAELVRLSHKKYAEHQTKFYRKNNKNFSWTWRFKKSEIEKQKKELTQILNRVISQKDQTKALNDLLAWQNYFKVYAVFRGNRQQAGRLYTFGKLFFFSRKRQRWDQAQMPVMDLTIIARYETYADSYTEYCMRRYFYESFEAELPREISKTQDWTLINAYIDVEYNQL</sequence>
<dbReference type="Proteomes" id="UP001157887">
    <property type="component" value="Unassembled WGS sequence"/>
</dbReference>
<gene>
    <name evidence="1" type="ORF">N7566_15505</name>
    <name evidence="2" type="ORF">QBJ73_10845</name>
</gene>
<dbReference type="RefSeq" id="WP_058952281.1">
    <property type="nucleotide sequence ID" value="NZ_CANMLB010000023.1"/>
</dbReference>
<proteinExistence type="predicted"/>
<dbReference type="EMBL" id="JAOECG010000030">
    <property type="protein sequence ID" value="MDG9788360.1"/>
    <property type="molecule type" value="Genomic_DNA"/>
</dbReference>
<evidence type="ECO:0000313" key="1">
    <source>
        <dbReference type="EMBL" id="MDG9788360.1"/>
    </source>
</evidence>
<evidence type="ECO:0000313" key="2">
    <source>
        <dbReference type="EMBL" id="WMG16924.1"/>
    </source>
</evidence>